<dbReference type="PROSITE" id="PS50928">
    <property type="entry name" value="ABC_TM1"/>
    <property type="match status" value="1"/>
</dbReference>
<evidence type="ECO:0000256" key="2">
    <source>
        <dbReference type="ARBA" id="ARBA00022448"/>
    </source>
</evidence>
<organism evidence="9">
    <name type="scientific">marine sediment metagenome</name>
    <dbReference type="NCBI Taxonomy" id="412755"/>
    <lineage>
        <taxon>unclassified sequences</taxon>
        <taxon>metagenomes</taxon>
        <taxon>ecological metagenomes</taxon>
    </lineage>
</organism>
<dbReference type="InterPro" id="IPR000515">
    <property type="entry name" value="MetI-like"/>
</dbReference>
<name>X1R124_9ZZZZ</name>
<protein>
    <recommendedName>
        <fullName evidence="8">ABC transmembrane type-1 domain-containing protein</fullName>
    </recommendedName>
</protein>
<keyword evidence="6 7" id="KW-0472">Membrane</keyword>
<dbReference type="EMBL" id="BARW01012931">
    <property type="protein sequence ID" value="GAI74462.1"/>
    <property type="molecule type" value="Genomic_DNA"/>
</dbReference>
<dbReference type="PANTHER" id="PTHR43005">
    <property type="entry name" value="BLR7065 PROTEIN"/>
    <property type="match status" value="1"/>
</dbReference>
<dbReference type="CDD" id="cd06261">
    <property type="entry name" value="TM_PBP2"/>
    <property type="match status" value="1"/>
</dbReference>
<feature type="transmembrane region" description="Helical" evidence="7">
    <location>
        <begin position="119"/>
        <end position="138"/>
    </location>
</feature>
<evidence type="ECO:0000256" key="1">
    <source>
        <dbReference type="ARBA" id="ARBA00004651"/>
    </source>
</evidence>
<dbReference type="Pfam" id="PF00528">
    <property type="entry name" value="BPD_transp_1"/>
    <property type="match status" value="1"/>
</dbReference>
<evidence type="ECO:0000256" key="4">
    <source>
        <dbReference type="ARBA" id="ARBA00022692"/>
    </source>
</evidence>
<feature type="non-terminal residue" evidence="9">
    <location>
        <position position="1"/>
    </location>
</feature>
<evidence type="ECO:0000256" key="7">
    <source>
        <dbReference type="SAM" id="Phobius"/>
    </source>
</evidence>
<keyword evidence="4 7" id="KW-0812">Transmembrane</keyword>
<keyword evidence="5 7" id="KW-1133">Transmembrane helix</keyword>
<feature type="domain" description="ABC transmembrane type-1" evidence="8">
    <location>
        <begin position="1"/>
        <end position="176"/>
    </location>
</feature>
<dbReference type="GO" id="GO:0055085">
    <property type="term" value="P:transmembrane transport"/>
    <property type="evidence" value="ECO:0007669"/>
    <property type="project" value="InterPro"/>
</dbReference>
<comment type="caution">
    <text evidence="9">The sequence shown here is derived from an EMBL/GenBank/DDBJ whole genome shotgun (WGS) entry which is preliminary data.</text>
</comment>
<dbReference type="PANTHER" id="PTHR43005:SF1">
    <property type="entry name" value="SPERMIDINE_PUTRESCINE TRANSPORT SYSTEM PERMEASE PROTEIN"/>
    <property type="match status" value="1"/>
</dbReference>
<comment type="subcellular location">
    <subcellularLocation>
        <location evidence="1">Cell membrane</location>
        <topology evidence="1">Multi-pass membrane protein</topology>
    </subcellularLocation>
</comment>
<feature type="transmembrane region" description="Helical" evidence="7">
    <location>
        <begin position="24"/>
        <end position="44"/>
    </location>
</feature>
<keyword evidence="2" id="KW-0813">Transport</keyword>
<sequence>SYGFSVIQDFALWKVRTRFWNFDWLNLIKILSPMVAALTWRMLLNVRFGPYNYIPLKLNLIAESIGWLVNAKMALWGLMAIDIWQSTPFIFLIIYAGLLCIPTPLIESARMDGASDWDVLLHITVPIVKPFVLIAILIRTIDSFKTFDYIQVLTKGGPGSATTTLTYLGYLLGFRH</sequence>
<evidence type="ECO:0000259" key="8">
    <source>
        <dbReference type="PROSITE" id="PS50928"/>
    </source>
</evidence>
<evidence type="ECO:0000313" key="9">
    <source>
        <dbReference type="EMBL" id="GAI74462.1"/>
    </source>
</evidence>
<dbReference type="GO" id="GO:0005886">
    <property type="term" value="C:plasma membrane"/>
    <property type="evidence" value="ECO:0007669"/>
    <property type="project" value="UniProtKB-SubCell"/>
</dbReference>
<evidence type="ECO:0000256" key="3">
    <source>
        <dbReference type="ARBA" id="ARBA00022475"/>
    </source>
</evidence>
<evidence type="ECO:0000256" key="6">
    <source>
        <dbReference type="ARBA" id="ARBA00023136"/>
    </source>
</evidence>
<feature type="non-terminal residue" evidence="9">
    <location>
        <position position="176"/>
    </location>
</feature>
<dbReference type="SUPFAM" id="SSF161098">
    <property type="entry name" value="MetI-like"/>
    <property type="match status" value="1"/>
</dbReference>
<keyword evidence="3" id="KW-1003">Cell membrane</keyword>
<proteinExistence type="predicted"/>
<gene>
    <name evidence="9" type="ORF">S12H4_24047</name>
</gene>
<feature type="transmembrane region" description="Helical" evidence="7">
    <location>
        <begin position="88"/>
        <end position="107"/>
    </location>
</feature>
<dbReference type="AlphaFoldDB" id="X1R124"/>
<dbReference type="Gene3D" id="1.10.3720.10">
    <property type="entry name" value="MetI-like"/>
    <property type="match status" value="1"/>
</dbReference>
<accession>X1R124</accession>
<evidence type="ECO:0000256" key="5">
    <source>
        <dbReference type="ARBA" id="ARBA00022989"/>
    </source>
</evidence>
<reference evidence="9" key="1">
    <citation type="journal article" date="2014" name="Front. Microbiol.">
        <title>High frequency of phylogenetically diverse reductive dehalogenase-homologous genes in deep subseafloor sedimentary metagenomes.</title>
        <authorList>
            <person name="Kawai M."/>
            <person name="Futagami T."/>
            <person name="Toyoda A."/>
            <person name="Takaki Y."/>
            <person name="Nishi S."/>
            <person name="Hori S."/>
            <person name="Arai W."/>
            <person name="Tsubouchi T."/>
            <person name="Morono Y."/>
            <person name="Uchiyama I."/>
            <person name="Ito T."/>
            <person name="Fujiyama A."/>
            <person name="Inagaki F."/>
            <person name="Takami H."/>
        </authorList>
    </citation>
    <scope>NUCLEOTIDE SEQUENCE</scope>
    <source>
        <strain evidence="9">Expedition CK06-06</strain>
    </source>
</reference>
<dbReference type="InterPro" id="IPR035906">
    <property type="entry name" value="MetI-like_sf"/>
</dbReference>